<evidence type="ECO:0000313" key="5">
    <source>
        <dbReference type="Proteomes" id="UP000484255"/>
    </source>
</evidence>
<accession>A0A7C9TNT9</accession>
<protein>
    <submittedName>
        <fullName evidence="4">Malonyl-CoA decarboxylase</fullName>
    </submittedName>
</protein>
<feature type="domain" description="Malonyl-CoA decarboxylase C-terminal" evidence="2">
    <location>
        <begin position="176"/>
        <end position="438"/>
    </location>
</feature>
<dbReference type="InterPro" id="IPR007956">
    <property type="entry name" value="Malonyl_CoA_deC_C"/>
</dbReference>
<dbReference type="Pfam" id="PF17408">
    <property type="entry name" value="MCD_N"/>
    <property type="match status" value="1"/>
</dbReference>
<dbReference type="Gene3D" id="3.40.630.150">
    <property type="entry name" value="Malonyl-CoA decarboxylase, catalytic domain"/>
    <property type="match status" value="1"/>
</dbReference>
<reference evidence="4 5" key="1">
    <citation type="submission" date="2020-02" db="EMBL/GenBank/DDBJ databases">
        <title>Ideonella bacterium strain TBM-1.</title>
        <authorList>
            <person name="Chen W.-M."/>
        </authorList>
    </citation>
    <scope>NUCLEOTIDE SEQUENCE [LARGE SCALE GENOMIC DNA]</scope>
    <source>
        <strain evidence="4 5">TBM-1</strain>
    </source>
</reference>
<evidence type="ECO:0000256" key="1">
    <source>
        <dbReference type="SAM" id="MobiDB-lite"/>
    </source>
</evidence>
<feature type="compositionally biased region" description="Low complexity" evidence="1">
    <location>
        <begin position="9"/>
        <end position="20"/>
    </location>
</feature>
<evidence type="ECO:0000313" key="4">
    <source>
        <dbReference type="EMBL" id="NDY93925.1"/>
    </source>
</evidence>
<dbReference type="PANTHER" id="PTHR28641:SF1">
    <property type="entry name" value="MALONYL-COA DECARBOXYLASE, MITOCHONDRIAL"/>
    <property type="match status" value="1"/>
</dbReference>
<dbReference type="AlphaFoldDB" id="A0A7C9TNT9"/>
<gene>
    <name evidence="4" type="ORF">G3A44_22290</name>
</gene>
<keyword evidence="5" id="KW-1185">Reference proteome</keyword>
<dbReference type="InterPro" id="IPR038351">
    <property type="entry name" value="MCD_N_sf"/>
</dbReference>
<evidence type="ECO:0000259" key="3">
    <source>
        <dbReference type="Pfam" id="PF17408"/>
    </source>
</evidence>
<dbReference type="InterPro" id="IPR042303">
    <property type="entry name" value="Malonyl_CoA_deC_C_sf"/>
</dbReference>
<dbReference type="InterPro" id="IPR035372">
    <property type="entry name" value="MCD_N"/>
</dbReference>
<sequence length="465" mass="50119">MTATTSLHAAPPRAGVAPRPAARRRPARASAPAPDLLDTLLADSRLLLSLQGEASSPLIAARLTQGLRQLLGGGDSPALAAWFEHLAADFNPDPGAVLASAQAYARDPGAATLLPLTQLAEPPRQELFRRLNRAPGGTATLIALRRALLQRLPRQPGLAMVEADLLHLLSSWFNPGFLEMRQVSWDSPAQLLEQIIRHEAVHAIDGWDDLRRRLQPDRRCFAFFHPQLPDEPLIFVEVALVPEMANAIAPLIDKRSAPLPPEAFKVAVFYSISNCQPGLRGVSLGNFLIKRVAERLQAEFPQLRRFCTLSPIPGFMAWLQRADAQGVPPGLKGAGARRAAADLAALQAQLGAPASWPAALVPPGADDAACEAQTEVQARLRRLAAHYLKTVSPTPGGDPVARFHLDNGARLERLNVAADLSPKGLRQSAGLMVNYLYDLARIDHGHARFTQGQVVASPAVTALLR</sequence>
<dbReference type="GO" id="GO:0050080">
    <property type="term" value="F:malonyl-CoA decarboxylase activity"/>
    <property type="evidence" value="ECO:0007669"/>
    <property type="project" value="InterPro"/>
</dbReference>
<dbReference type="RefSeq" id="WP_163459949.1">
    <property type="nucleotide sequence ID" value="NZ_JAAGOH010000053.1"/>
</dbReference>
<dbReference type="EMBL" id="JAAGOH010000053">
    <property type="protein sequence ID" value="NDY93925.1"/>
    <property type="molecule type" value="Genomic_DNA"/>
</dbReference>
<evidence type="ECO:0000259" key="2">
    <source>
        <dbReference type="Pfam" id="PF05292"/>
    </source>
</evidence>
<comment type="caution">
    <text evidence="4">The sequence shown here is derived from an EMBL/GenBank/DDBJ whole genome shotgun (WGS) entry which is preliminary data.</text>
</comment>
<dbReference type="Pfam" id="PF05292">
    <property type="entry name" value="MCD"/>
    <property type="match status" value="1"/>
</dbReference>
<dbReference type="Gene3D" id="1.20.140.90">
    <property type="entry name" value="Malonyl-CoA decarboxylase, oligemerization domain"/>
    <property type="match status" value="1"/>
</dbReference>
<name>A0A7C9TNT9_9BURK</name>
<organism evidence="4 5">
    <name type="scientific">Ideonella livida</name>
    <dbReference type="NCBI Taxonomy" id="2707176"/>
    <lineage>
        <taxon>Bacteria</taxon>
        <taxon>Pseudomonadati</taxon>
        <taxon>Pseudomonadota</taxon>
        <taxon>Betaproteobacteria</taxon>
        <taxon>Burkholderiales</taxon>
        <taxon>Sphaerotilaceae</taxon>
        <taxon>Ideonella</taxon>
    </lineage>
</organism>
<dbReference type="InterPro" id="IPR038917">
    <property type="entry name" value="Malonyl_CoA_deC"/>
</dbReference>
<proteinExistence type="predicted"/>
<dbReference type="GO" id="GO:0006633">
    <property type="term" value="P:fatty acid biosynthetic process"/>
    <property type="evidence" value="ECO:0007669"/>
    <property type="project" value="InterPro"/>
</dbReference>
<feature type="domain" description="Malonyl-CoA decarboxylase N-terminal" evidence="3">
    <location>
        <begin position="90"/>
        <end position="173"/>
    </location>
</feature>
<feature type="region of interest" description="Disordered" evidence="1">
    <location>
        <begin position="1"/>
        <end position="31"/>
    </location>
</feature>
<dbReference type="PANTHER" id="PTHR28641">
    <property type="match status" value="1"/>
</dbReference>
<dbReference type="Proteomes" id="UP000484255">
    <property type="component" value="Unassembled WGS sequence"/>
</dbReference>